<feature type="transmembrane region" description="Helical" evidence="1">
    <location>
        <begin position="40"/>
        <end position="61"/>
    </location>
</feature>
<feature type="transmembrane region" description="Helical" evidence="1">
    <location>
        <begin position="82"/>
        <end position="101"/>
    </location>
</feature>
<dbReference type="Pfam" id="PF14089">
    <property type="entry name" value="KbaA"/>
    <property type="match status" value="1"/>
</dbReference>
<dbReference type="RefSeq" id="WP_120194623.1">
    <property type="nucleotide sequence ID" value="NZ_RAPK01000014.1"/>
</dbReference>
<dbReference type="OrthoDB" id="2374256at2"/>
<reference evidence="2 3" key="1">
    <citation type="submission" date="2018-09" db="EMBL/GenBank/DDBJ databases">
        <title>Genomic Encyclopedia of Archaeal and Bacterial Type Strains, Phase II (KMG-II): from individual species to whole genera.</title>
        <authorList>
            <person name="Goeker M."/>
        </authorList>
    </citation>
    <scope>NUCLEOTIDE SEQUENCE [LARGE SCALE GENOMIC DNA]</scope>
    <source>
        <strain evidence="2 3">DSM 17008</strain>
    </source>
</reference>
<dbReference type="GO" id="GO:0045881">
    <property type="term" value="P:positive regulation of sporulation resulting in formation of a cellular spore"/>
    <property type="evidence" value="ECO:0007669"/>
    <property type="project" value="InterPro"/>
</dbReference>
<comment type="caution">
    <text evidence="2">The sequence shown here is derived from an EMBL/GenBank/DDBJ whole genome shotgun (WGS) entry which is preliminary data.</text>
</comment>
<dbReference type="InterPro" id="IPR024164">
    <property type="entry name" value="KinB-signalling_activ"/>
</dbReference>
<feature type="transmembrane region" description="Helical" evidence="1">
    <location>
        <begin position="173"/>
        <end position="195"/>
    </location>
</feature>
<proteinExistence type="predicted"/>
<organism evidence="2 3">
    <name type="scientific">Sinobaca qinghaiensis</name>
    <dbReference type="NCBI Taxonomy" id="342944"/>
    <lineage>
        <taxon>Bacteria</taxon>
        <taxon>Bacillati</taxon>
        <taxon>Bacillota</taxon>
        <taxon>Bacilli</taxon>
        <taxon>Bacillales</taxon>
        <taxon>Sporolactobacillaceae</taxon>
        <taxon>Sinobaca</taxon>
    </lineage>
</organism>
<name>A0A419UUA3_9BACL</name>
<sequence>MNARKVVYLFFSTLLIGALSGAVVGIVIDPSTYFSGGFLNFLFGLIWILGISAAISLVAQMGYFAYLTLHRFALSLFKTTKLWNRVQIVLIAFVFFDLVYFRYTAFAEGTETILDYMVMPIIFLAFAGAVAYRKKIETNSQAFVPAFFFMFVVTTIEWLPALTVGTVNESKWLWIYITPLFVSNAWQLLLLHRLTKNSGPSLKKKPL</sequence>
<dbReference type="EMBL" id="RAPK01000014">
    <property type="protein sequence ID" value="RKD67599.1"/>
    <property type="molecule type" value="Genomic_DNA"/>
</dbReference>
<accession>A0A419UUA3</accession>
<dbReference type="SMART" id="SM01251">
    <property type="entry name" value="KbaA"/>
    <property type="match status" value="1"/>
</dbReference>
<protein>
    <submittedName>
        <fullName evidence="2">KinB signaling pathway activation protein</fullName>
    </submittedName>
</protein>
<evidence type="ECO:0000256" key="1">
    <source>
        <dbReference type="SAM" id="Phobius"/>
    </source>
</evidence>
<dbReference type="PIRSF" id="PIRSF029886">
    <property type="entry name" value="KBAA"/>
    <property type="match status" value="1"/>
</dbReference>
<evidence type="ECO:0000313" key="3">
    <source>
        <dbReference type="Proteomes" id="UP000285120"/>
    </source>
</evidence>
<dbReference type="Proteomes" id="UP000285120">
    <property type="component" value="Unassembled WGS sequence"/>
</dbReference>
<feature type="transmembrane region" description="Helical" evidence="1">
    <location>
        <begin position="113"/>
        <end position="131"/>
    </location>
</feature>
<keyword evidence="1" id="KW-0812">Transmembrane</keyword>
<feature type="transmembrane region" description="Helical" evidence="1">
    <location>
        <begin position="143"/>
        <end position="161"/>
    </location>
</feature>
<keyword evidence="3" id="KW-1185">Reference proteome</keyword>
<keyword evidence="1" id="KW-1133">Transmembrane helix</keyword>
<dbReference type="AlphaFoldDB" id="A0A419UUA3"/>
<keyword evidence="1" id="KW-0472">Membrane</keyword>
<evidence type="ECO:0000313" key="2">
    <source>
        <dbReference type="EMBL" id="RKD67599.1"/>
    </source>
</evidence>
<feature type="transmembrane region" description="Helical" evidence="1">
    <location>
        <begin position="7"/>
        <end position="28"/>
    </location>
</feature>
<gene>
    <name evidence="2" type="ORF">ATL39_3500</name>
</gene>